<dbReference type="AlphaFoldDB" id="B2IER9"/>
<feature type="coiled-coil region" evidence="1">
    <location>
        <begin position="102"/>
        <end position="176"/>
    </location>
</feature>
<reference evidence="5" key="1">
    <citation type="submission" date="2008-03" db="EMBL/GenBank/DDBJ databases">
        <title>Complete sequence of chromosome of Beijerinckia indica subsp. indica ATCC 9039.</title>
        <authorList>
            <consortium name="US DOE Joint Genome Institute"/>
            <person name="Copeland A."/>
            <person name="Lucas S."/>
            <person name="Lapidus A."/>
            <person name="Glavina del Rio T."/>
            <person name="Dalin E."/>
            <person name="Tice H."/>
            <person name="Bruce D."/>
            <person name="Goodwin L."/>
            <person name="Pitluck S."/>
            <person name="LaButti K."/>
            <person name="Schmutz J."/>
            <person name="Larimer F."/>
            <person name="Land M."/>
            <person name="Hauser L."/>
            <person name="Kyrpides N."/>
            <person name="Mikhailova N."/>
            <person name="Dunfield P.F."/>
            <person name="Dedysh S.N."/>
            <person name="Liesack W."/>
            <person name="Saw J.H."/>
            <person name="Alam M."/>
            <person name="Chen Y."/>
            <person name="Murrell J.C."/>
            <person name="Richardson P."/>
        </authorList>
    </citation>
    <scope>NUCLEOTIDE SEQUENCE [LARGE SCALE GENOMIC DNA]</scope>
    <source>
        <strain evidence="5">ATCC 9039 / DSM 1715 / NCIMB 8712</strain>
    </source>
</reference>
<dbReference type="InterPro" id="IPR041657">
    <property type="entry name" value="HTH_17"/>
</dbReference>
<keyword evidence="5" id="KW-1185">Reference proteome</keyword>
<dbReference type="RefSeq" id="WP_012386357.1">
    <property type="nucleotide sequence ID" value="NC_010581.1"/>
</dbReference>
<dbReference type="OrthoDB" id="7909028at2"/>
<feature type="compositionally biased region" description="Basic and acidic residues" evidence="2">
    <location>
        <begin position="72"/>
        <end position="84"/>
    </location>
</feature>
<feature type="region of interest" description="Disordered" evidence="2">
    <location>
        <begin position="71"/>
        <end position="99"/>
    </location>
</feature>
<keyword evidence="1" id="KW-0175">Coiled coil</keyword>
<dbReference type="HOGENOM" id="CLU_1286687_0_0_5"/>
<sequence length="214" mass="24830">MPTRTAITAAEAARLTGVHKSTITRAVKDGKFSARKDAHGRLLIEPIDLFMVFPPMPEAAAAPEQARAKAMIRTDADTDRKTSARLEPSSDAPRRRKPESRFATLRQELEDVRLDRDREKEARLHERRGMEETISDLRRRLDLSLEECRMKEEQIRQLLAQQRKKALAAIKKLEERWSWRRLWKWVRRTVHQWIEAIRALIQGGLGRDKHATAA</sequence>
<organism evidence="4 5">
    <name type="scientific">Beijerinckia indica subsp. indica (strain ATCC 9039 / DSM 1715 / NCIMB 8712)</name>
    <dbReference type="NCBI Taxonomy" id="395963"/>
    <lineage>
        <taxon>Bacteria</taxon>
        <taxon>Pseudomonadati</taxon>
        <taxon>Pseudomonadota</taxon>
        <taxon>Alphaproteobacteria</taxon>
        <taxon>Hyphomicrobiales</taxon>
        <taxon>Beijerinckiaceae</taxon>
        <taxon>Beijerinckia</taxon>
    </lineage>
</organism>
<evidence type="ECO:0000313" key="5">
    <source>
        <dbReference type="Proteomes" id="UP000001695"/>
    </source>
</evidence>
<evidence type="ECO:0000259" key="3">
    <source>
        <dbReference type="Pfam" id="PF12728"/>
    </source>
</evidence>
<dbReference type="Proteomes" id="UP000001695">
    <property type="component" value="Chromosome"/>
</dbReference>
<evidence type="ECO:0000256" key="1">
    <source>
        <dbReference type="SAM" id="Coils"/>
    </source>
</evidence>
<name>B2IER9_BEII9</name>
<gene>
    <name evidence="4" type="ordered locus">Bind_3452</name>
</gene>
<dbReference type="STRING" id="395963.Bind_3452"/>
<accession>B2IER9</accession>
<reference evidence="4 5" key="2">
    <citation type="journal article" date="2010" name="J. Bacteriol.">
        <title>Complete genome sequence of Beijerinckia indica subsp. indica.</title>
        <authorList>
            <person name="Tamas I."/>
            <person name="Dedysh S.N."/>
            <person name="Liesack W."/>
            <person name="Stott M.B."/>
            <person name="Alam M."/>
            <person name="Murrell J.C."/>
            <person name="Dunfield P.F."/>
        </authorList>
    </citation>
    <scope>NUCLEOTIDE SEQUENCE [LARGE SCALE GENOMIC DNA]</scope>
    <source>
        <strain evidence="5">ATCC 9039 / DSM 1715 / NCIMB 8712</strain>
    </source>
</reference>
<feature type="domain" description="Helix-turn-helix" evidence="3">
    <location>
        <begin position="8"/>
        <end position="49"/>
    </location>
</feature>
<protein>
    <recommendedName>
        <fullName evidence="3">Helix-turn-helix domain-containing protein</fullName>
    </recommendedName>
</protein>
<proteinExistence type="predicted"/>
<dbReference type="KEGG" id="bid:Bind_3452"/>
<evidence type="ECO:0000256" key="2">
    <source>
        <dbReference type="SAM" id="MobiDB-lite"/>
    </source>
</evidence>
<dbReference type="Pfam" id="PF12728">
    <property type="entry name" value="HTH_17"/>
    <property type="match status" value="1"/>
</dbReference>
<dbReference type="EMBL" id="CP001016">
    <property type="protein sequence ID" value="ACB97009.1"/>
    <property type="molecule type" value="Genomic_DNA"/>
</dbReference>
<evidence type="ECO:0000313" key="4">
    <source>
        <dbReference type="EMBL" id="ACB97009.1"/>
    </source>
</evidence>